<name>F0QYC5_VULM7</name>
<dbReference type="InterPro" id="IPR010158">
    <property type="entry name" value="Amidase_Cbmase"/>
</dbReference>
<dbReference type="Proteomes" id="UP000007485">
    <property type="component" value="Chromosome"/>
</dbReference>
<dbReference type="PANTHER" id="PTHR32494">
    <property type="entry name" value="ALLANTOATE DEIMINASE-RELATED"/>
    <property type="match status" value="1"/>
</dbReference>
<dbReference type="KEGG" id="vmo:VMUT_1157"/>
<dbReference type="InterPro" id="IPR002933">
    <property type="entry name" value="Peptidase_M20"/>
</dbReference>
<accession>F0QYC5</accession>
<dbReference type="NCBIfam" id="TIGR01879">
    <property type="entry name" value="hydantase"/>
    <property type="match status" value="1"/>
</dbReference>
<keyword evidence="1" id="KW-0378">Hydrolase</keyword>
<dbReference type="EMBL" id="CP002529">
    <property type="protein sequence ID" value="ADY01362.1"/>
    <property type="molecule type" value="Genomic_DNA"/>
</dbReference>
<dbReference type="STRING" id="985053.VMUT_1157"/>
<dbReference type="InterPro" id="IPR036264">
    <property type="entry name" value="Bact_exopeptidase_dim_dom"/>
</dbReference>
<dbReference type="SUPFAM" id="SSF53187">
    <property type="entry name" value="Zn-dependent exopeptidases"/>
    <property type="match status" value="1"/>
</dbReference>
<dbReference type="CDD" id="cd03884">
    <property type="entry name" value="M20_bAS"/>
    <property type="match status" value="1"/>
</dbReference>
<dbReference type="RefSeq" id="WP_013604524.1">
    <property type="nucleotide sequence ID" value="NC_015151.1"/>
</dbReference>
<dbReference type="PANTHER" id="PTHR32494:SF5">
    <property type="entry name" value="ALLANTOATE AMIDOHYDROLASE"/>
    <property type="match status" value="1"/>
</dbReference>
<sequence>MPVDFGHFLDDFEVLSRVGWVEGFGTDRLALGENDIRIRRELIAKLSAIGARIKFDDASNIIAEIGDPSKPAIAIGSHLDSVLGGGKFDGAYGVIAGLEVLRGLRDEVKNHRLMLIDFTNEEGARWIPSLLGSGLTTGVYKDGITFGDALRASGFMGEEPNRLMHDPPRYYLELHIEQGPVLEREGYQIGIPLGIVNIRVLEIKFAGEANQAGPTPMALRRDAVLAMARFIEFIRDYALIRDSNERLRATVGIINVKPGIYNVIPSEVSFTLDIRSPYEDEVNKAVTYVIDVGRAIAEDLGVGFEHRDLFMHGKVEFDREIIRTIEDACKDLGLRYRFMWSWAGHDAQYMARISRVGMIFVPSVNGRSHTKEEFTKNEDLINGLKVLAETVRGLDGHEGREG</sequence>
<dbReference type="GeneID" id="10288809"/>
<organism evidence="2 3">
    <name type="scientific">Vulcanisaeta moutnovskia (strain 768-28)</name>
    <dbReference type="NCBI Taxonomy" id="985053"/>
    <lineage>
        <taxon>Archaea</taxon>
        <taxon>Thermoproteota</taxon>
        <taxon>Thermoprotei</taxon>
        <taxon>Thermoproteales</taxon>
        <taxon>Thermoproteaceae</taxon>
        <taxon>Vulcanisaeta</taxon>
    </lineage>
</organism>
<evidence type="ECO:0000313" key="2">
    <source>
        <dbReference type="EMBL" id="ADY01362.1"/>
    </source>
</evidence>
<protein>
    <submittedName>
        <fullName evidence="2">Allantoate amidohydrolase</fullName>
    </submittedName>
</protein>
<evidence type="ECO:0000313" key="3">
    <source>
        <dbReference type="Proteomes" id="UP000007485"/>
    </source>
</evidence>
<keyword evidence="3" id="KW-1185">Reference proteome</keyword>
<evidence type="ECO:0000256" key="1">
    <source>
        <dbReference type="ARBA" id="ARBA00022801"/>
    </source>
</evidence>
<dbReference type="Gene3D" id="3.30.70.360">
    <property type="match status" value="1"/>
</dbReference>
<dbReference type="NCBIfam" id="NF006771">
    <property type="entry name" value="PRK09290.1-5"/>
    <property type="match status" value="1"/>
</dbReference>
<gene>
    <name evidence="2" type="ordered locus">VMUT_1157</name>
</gene>
<dbReference type="Pfam" id="PF01546">
    <property type="entry name" value="Peptidase_M20"/>
    <property type="match status" value="1"/>
</dbReference>
<dbReference type="SUPFAM" id="SSF55031">
    <property type="entry name" value="Bacterial exopeptidase dimerisation domain"/>
    <property type="match status" value="1"/>
</dbReference>
<proteinExistence type="predicted"/>
<dbReference type="GO" id="GO:0016813">
    <property type="term" value="F:hydrolase activity, acting on carbon-nitrogen (but not peptide) bonds, in linear amidines"/>
    <property type="evidence" value="ECO:0007669"/>
    <property type="project" value="InterPro"/>
</dbReference>
<dbReference type="PIRSF" id="PIRSF001235">
    <property type="entry name" value="Amidase_carbamoylase"/>
    <property type="match status" value="1"/>
</dbReference>
<dbReference type="AlphaFoldDB" id="F0QYC5"/>
<reference evidence="2 3" key="1">
    <citation type="journal article" date="2011" name="J. Bacteriol.">
        <title>Complete genome sequence of 'Vulcanisaeta moutnovskia' strain 768-28, a novel member of the hyperthermophilic crenarchaeal genus vulcanisaeta.</title>
        <authorList>
            <person name="Gumerov V.M."/>
            <person name="Mardanov A.V."/>
            <person name="Beletsky A.V."/>
            <person name="Prokofeva M.I."/>
            <person name="Bonch-Osmolovskaya E.A."/>
            <person name="Ravin N.V."/>
            <person name="Skryabin K.G."/>
        </authorList>
    </citation>
    <scope>NUCLEOTIDE SEQUENCE [LARGE SCALE GENOMIC DNA]</scope>
    <source>
        <strain evidence="2 3">768-28</strain>
    </source>
</reference>
<dbReference type="OrthoDB" id="35906at2157"/>
<dbReference type="Gene3D" id="3.40.630.10">
    <property type="entry name" value="Zn peptidases"/>
    <property type="match status" value="1"/>
</dbReference>
<dbReference type="eggNOG" id="arCOG01109">
    <property type="taxonomic scope" value="Archaea"/>
</dbReference>
<dbReference type="HOGENOM" id="CLU_024588_6_0_2"/>